<evidence type="ECO:0000256" key="3">
    <source>
        <dbReference type="ARBA" id="ARBA00022676"/>
    </source>
</evidence>
<evidence type="ECO:0000256" key="11">
    <source>
        <dbReference type="SAM" id="MobiDB-lite"/>
    </source>
</evidence>
<accession>A0A5C5FPY7</accession>
<gene>
    <name evidence="12" type="ORF">DMC30DRAFT_62375</name>
</gene>
<comment type="subcellular location">
    <subcellularLocation>
        <location evidence="1 10">Endoplasmic reticulum membrane</location>
        <topology evidence="1 10">Multi-pass membrane protein</topology>
    </subcellularLocation>
</comment>
<dbReference type="STRING" id="5288.A0A5C5FPY7"/>
<evidence type="ECO:0000256" key="9">
    <source>
        <dbReference type="ARBA" id="ARBA00024708"/>
    </source>
</evidence>
<protein>
    <recommendedName>
        <fullName evidence="10">Mannosyltransferase</fullName>
        <ecNumber evidence="10">2.4.1.-</ecNumber>
    </recommendedName>
</protein>
<feature type="transmembrane region" description="Helical" evidence="10">
    <location>
        <begin position="255"/>
        <end position="274"/>
    </location>
</feature>
<comment type="similarity">
    <text evidence="2">Belongs to the glycosyltransferase 22 family. PIGB subfamily.</text>
</comment>
<feature type="transmembrane region" description="Helical" evidence="10">
    <location>
        <begin position="138"/>
        <end position="158"/>
    </location>
</feature>
<evidence type="ECO:0000256" key="1">
    <source>
        <dbReference type="ARBA" id="ARBA00004477"/>
    </source>
</evidence>
<keyword evidence="7 10" id="KW-1133">Transmembrane helix</keyword>
<keyword evidence="3 10" id="KW-0328">Glycosyltransferase</keyword>
<dbReference type="GO" id="GO:0005789">
    <property type="term" value="C:endoplasmic reticulum membrane"/>
    <property type="evidence" value="ECO:0007669"/>
    <property type="project" value="UniProtKB-SubCell"/>
</dbReference>
<dbReference type="AlphaFoldDB" id="A0A5C5FPY7"/>
<dbReference type="EC" id="2.4.1.-" evidence="10"/>
<evidence type="ECO:0000256" key="2">
    <source>
        <dbReference type="ARBA" id="ARBA00006065"/>
    </source>
</evidence>
<evidence type="ECO:0000256" key="6">
    <source>
        <dbReference type="ARBA" id="ARBA00022824"/>
    </source>
</evidence>
<evidence type="ECO:0000256" key="10">
    <source>
        <dbReference type="RuleBase" id="RU363075"/>
    </source>
</evidence>
<dbReference type="GO" id="GO:0000026">
    <property type="term" value="F:alpha-1,2-mannosyltransferase activity"/>
    <property type="evidence" value="ECO:0007669"/>
    <property type="project" value="TreeGrafter"/>
</dbReference>
<dbReference type="PANTHER" id="PTHR22760:SF4">
    <property type="entry name" value="GPI MANNOSYLTRANSFERASE 3"/>
    <property type="match status" value="1"/>
</dbReference>
<evidence type="ECO:0000313" key="12">
    <source>
        <dbReference type="EMBL" id="TNY18316.1"/>
    </source>
</evidence>
<dbReference type="GO" id="GO:0006506">
    <property type="term" value="P:GPI anchor biosynthetic process"/>
    <property type="evidence" value="ECO:0007669"/>
    <property type="project" value="TreeGrafter"/>
</dbReference>
<dbReference type="Pfam" id="PF03901">
    <property type="entry name" value="Glyco_transf_22"/>
    <property type="match status" value="2"/>
</dbReference>
<feature type="region of interest" description="Disordered" evidence="11">
    <location>
        <begin position="625"/>
        <end position="651"/>
    </location>
</feature>
<evidence type="ECO:0000313" key="13">
    <source>
        <dbReference type="Proteomes" id="UP000311382"/>
    </source>
</evidence>
<sequence>MPHRSSHTSPALRVYILALVLRLFNAVLSRAFFQPDEYWQALEPAHRWVWGFGWATWEWRVQPRDGAQDASSWRELVLQGGRGGIRSPLAVLPTAVAYAVLKLMGCESPAILSLAPRLVQACIADTTDLAVSRLATRILGPAFANAALFVSLSSFFNLHTATRTLSNSTETALTAWAWVYWPWEWLEGREPQAVAGAEVEEGDDEEMSSSLPLALGFAALATIMRPSNAVIWLFLGGHLFLRSGARRRLAMMRTAALVSLLAALSSFALDSTFYRTPTFTPLRFLHVNVLQSISLFYGANSPHFYLSQGIPLLLGTQLPFFLDGVAQLSRRSAALPVRSRAALESLLCASAGTVAVYSLLSHKEWRFLHPLLPAMHLLVALSLVQRSSTAPPPSTPPSPASRFARTTLRTRPSHALLLLAAVPPAVYLTAFHGLGQARVPAHIHAAEPRTRSVAYLMPCHSTAWQAGMHAPWLERAEGDEGDRAWFLTCEPPVLGQDPLTYLDQSDHFYLSPCTYLSTRFPPRVDPSFPPPPPPEPRPAASGPDLGWRHSWPERVVLFSSLLDVACDAGGRGEVAAEGTVGDVLTERGYVEERRLWNTLGGWHEDERRKGDVRVLVWREAEQGGGKVLEGERRASEPPERRGGVVGGREEL</sequence>
<organism evidence="12 13">
    <name type="scientific">Rhodotorula diobovata</name>
    <dbReference type="NCBI Taxonomy" id="5288"/>
    <lineage>
        <taxon>Eukaryota</taxon>
        <taxon>Fungi</taxon>
        <taxon>Dikarya</taxon>
        <taxon>Basidiomycota</taxon>
        <taxon>Pucciniomycotina</taxon>
        <taxon>Microbotryomycetes</taxon>
        <taxon>Sporidiobolales</taxon>
        <taxon>Sporidiobolaceae</taxon>
        <taxon>Rhodotorula</taxon>
    </lineage>
</organism>
<dbReference type="EMBL" id="SOZI01000145">
    <property type="protein sequence ID" value="TNY18316.1"/>
    <property type="molecule type" value="Genomic_DNA"/>
</dbReference>
<comment type="function">
    <text evidence="9">Mannosyltransferase involved in glycosylphosphatidylinositol-anchor biosynthesis. Transfers the third mannose to Man2-GlcN-acyl-PI during GPI precursor assembly.</text>
</comment>
<comment type="caution">
    <text evidence="12">The sequence shown here is derived from an EMBL/GenBank/DDBJ whole genome shotgun (WGS) entry which is preliminary data.</text>
</comment>
<keyword evidence="6 10" id="KW-0256">Endoplasmic reticulum</keyword>
<feature type="compositionally biased region" description="Pro residues" evidence="11">
    <location>
        <begin position="524"/>
        <end position="537"/>
    </location>
</feature>
<dbReference type="Proteomes" id="UP000311382">
    <property type="component" value="Unassembled WGS sequence"/>
</dbReference>
<keyword evidence="13" id="KW-1185">Reference proteome</keyword>
<proteinExistence type="inferred from homology"/>
<name>A0A5C5FPY7_9BASI</name>
<evidence type="ECO:0000256" key="4">
    <source>
        <dbReference type="ARBA" id="ARBA00022679"/>
    </source>
</evidence>
<keyword evidence="8 10" id="KW-0472">Membrane</keyword>
<keyword evidence="4 12" id="KW-0808">Transferase</keyword>
<evidence type="ECO:0000256" key="5">
    <source>
        <dbReference type="ARBA" id="ARBA00022692"/>
    </source>
</evidence>
<feature type="compositionally biased region" description="Basic and acidic residues" evidence="11">
    <location>
        <begin position="628"/>
        <end position="651"/>
    </location>
</feature>
<feature type="transmembrane region" description="Helical" evidence="10">
    <location>
        <begin position="12"/>
        <end position="33"/>
    </location>
</feature>
<feature type="transmembrane region" description="Helical" evidence="10">
    <location>
        <begin position="213"/>
        <end position="235"/>
    </location>
</feature>
<reference evidence="12 13" key="1">
    <citation type="submission" date="2019-03" db="EMBL/GenBank/DDBJ databases">
        <title>Rhodosporidium diobovatum UCD-FST 08-225 genome sequencing, assembly, and annotation.</title>
        <authorList>
            <person name="Fakankun I.U."/>
            <person name="Fristensky B."/>
            <person name="Levin D.B."/>
        </authorList>
    </citation>
    <scope>NUCLEOTIDE SEQUENCE [LARGE SCALE GENOMIC DNA]</scope>
    <source>
        <strain evidence="12 13">UCD-FST 08-225</strain>
    </source>
</reference>
<keyword evidence="5 10" id="KW-0812">Transmembrane</keyword>
<evidence type="ECO:0000256" key="8">
    <source>
        <dbReference type="ARBA" id="ARBA00023136"/>
    </source>
</evidence>
<dbReference type="PANTHER" id="PTHR22760">
    <property type="entry name" value="GLYCOSYLTRANSFERASE"/>
    <property type="match status" value="1"/>
</dbReference>
<dbReference type="InterPro" id="IPR005599">
    <property type="entry name" value="GPI_mannosylTrfase"/>
</dbReference>
<evidence type="ECO:0000256" key="7">
    <source>
        <dbReference type="ARBA" id="ARBA00022989"/>
    </source>
</evidence>
<feature type="region of interest" description="Disordered" evidence="11">
    <location>
        <begin position="524"/>
        <end position="545"/>
    </location>
</feature>
<comment type="caution">
    <text evidence="10">Lacks conserved residue(s) required for the propagation of feature annotation.</text>
</comment>
<dbReference type="OrthoDB" id="416834at2759"/>